<proteinExistence type="predicted"/>
<dbReference type="RefSeq" id="YP_007518340.1">
    <property type="nucleotide sequence ID" value="NC_020487.1"/>
</dbReference>
<evidence type="ECO:0000313" key="1">
    <source>
        <dbReference type="EMBL" id="AEK98473.1"/>
    </source>
</evidence>
<dbReference type="KEGG" id="vg:15486145"/>
<dbReference type="EMBL" id="HQ913600">
    <property type="protein sequence ID" value="AEK98473.1"/>
    <property type="molecule type" value="Genomic_DNA"/>
</dbReference>
<dbReference type="InterPro" id="IPR009699">
    <property type="entry name" value="Mastadenovirus_E4/Orf3"/>
</dbReference>
<dbReference type="Gene3D" id="3.30.70.2870">
    <property type="entry name" value="Mastadenovirus E4 ORF3"/>
    <property type="match status" value="1"/>
</dbReference>
<name>G0ZAK2_9ADEN</name>
<accession>G0ZAK2</accession>
<dbReference type="GeneID" id="15486145"/>
<sequence length="102" mass="11883">MLILVFDDVLTGIVNGWKQENELQQIDECSMYCFEDNDLNPQKVTFLIYLKLHLPALVDAVVSGLENRVHFDLAVTYHQHSGGRRCYLRDLQFEILDDLLQQ</sequence>
<reference evidence="1 2" key="1">
    <citation type="journal article" date="2011" name="PLoS Pathog.">
        <title>Cross-species transmission of a novel adenovirus associated with a fulminant pneumonia outbreak in a new world monkey colony.</title>
        <authorList>
            <person name="Chen E.C."/>
            <person name="Yagi S."/>
            <person name="Kelly K.R."/>
            <person name="Mendoza S.P."/>
            <person name="Maninger N."/>
            <person name="Rosenthal A."/>
            <person name="Spinner A."/>
            <person name="Bales K.L."/>
            <person name="Schnurr D.P."/>
            <person name="Lerche N.W."/>
            <person name="Chiu C.Y."/>
        </authorList>
    </citation>
    <scope>NUCLEOTIDE SEQUENCE [LARGE SCALE GENOMIC DNA]</scope>
</reference>
<organism evidence="1 2">
    <name type="scientific">titi monkey adenovirus 1</name>
    <dbReference type="NCBI Taxonomy" id="3123084"/>
    <lineage>
        <taxon>Viruses</taxon>
        <taxon>Varidnaviria</taxon>
        <taxon>Bamfordvirae</taxon>
        <taxon>Preplasmiviricota</taxon>
        <taxon>Polisuviricotina</taxon>
        <taxon>Pharingeaviricetes</taxon>
        <taxon>Rowavirales</taxon>
        <taxon>Adenoviridae</taxon>
        <taxon>Mastadenovirus</taxon>
        <taxon>Mastadenovirus simuli</taxon>
        <taxon>Platyrrhini mastadenovirus A</taxon>
    </lineage>
</organism>
<dbReference type="Proteomes" id="UP000121920">
    <property type="component" value="Segment"/>
</dbReference>
<dbReference type="Pfam" id="PF06931">
    <property type="entry name" value="Adeno_E4_ORF3"/>
    <property type="match status" value="1"/>
</dbReference>
<evidence type="ECO:0000313" key="2">
    <source>
        <dbReference type="Proteomes" id="UP000121920"/>
    </source>
</evidence>
<dbReference type="OrthoDB" id="19472at10239"/>
<protein>
    <submittedName>
        <fullName evidence="1">E4 ORF3</fullName>
    </submittedName>
</protein>
<keyword evidence="2" id="KW-1185">Reference proteome</keyword>
<dbReference type="InterPro" id="IPR038368">
    <property type="entry name" value="Mastadenovirus_E4/Orf3_sf"/>
</dbReference>